<evidence type="ECO:0000256" key="2">
    <source>
        <dbReference type="ARBA" id="ARBA00007843"/>
    </source>
</evidence>
<dbReference type="GO" id="GO:0098552">
    <property type="term" value="C:side of membrane"/>
    <property type="evidence" value="ECO:0007669"/>
    <property type="project" value="UniProtKB-KW"/>
</dbReference>
<dbReference type="Proteomes" id="UP001497457">
    <property type="component" value="Chromosome 33rd"/>
</dbReference>
<protein>
    <recommendedName>
        <fullName evidence="10">FAS1 domain-containing protein</fullName>
    </recommendedName>
</protein>
<feature type="domain" description="FAS1" evidence="10">
    <location>
        <begin position="31"/>
        <end position="161"/>
    </location>
</feature>
<reference evidence="11 12" key="2">
    <citation type="submission" date="2024-10" db="EMBL/GenBank/DDBJ databases">
        <authorList>
            <person name="Ryan C."/>
        </authorList>
    </citation>
    <scope>NUCLEOTIDE SEQUENCE [LARGE SCALE GENOMIC DNA]</scope>
</reference>
<comment type="subcellular location">
    <subcellularLocation>
        <location evidence="1">Cell membrane</location>
        <topology evidence="1">Lipid-anchor</topology>
        <topology evidence="1">GPI-anchor</topology>
    </subcellularLocation>
</comment>
<dbReference type="InterPro" id="IPR033254">
    <property type="entry name" value="Plant_FLA"/>
</dbReference>
<keyword evidence="5 9" id="KW-0732">Signal</keyword>
<comment type="similarity">
    <text evidence="2">Belongs to the fasciclin-like AGP family.</text>
</comment>
<keyword evidence="6" id="KW-0472">Membrane</keyword>
<dbReference type="PANTHER" id="PTHR32382:SF52">
    <property type="entry name" value="FAS1 DOMAIN-CONTAINING PROTEIN"/>
    <property type="match status" value="1"/>
</dbReference>
<dbReference type="Pfam" id="PF02469">
    <property type="entry name" value="Fasciclin"/>
    <property type="match status" value="1"/>
</dbReference>
<dbReference type="InterPro" id="IPR000782">
    <property type="entry name" value="FAS1_domain"/>
</dbReference>
<keyword evidence="7" id="KW-0449">Lipoprotein</keyword>
<evidence type="ECO:0000313" key="12">
    <source>
        <dbReference type="Proteomes" id="UP001497457"/>
    </source>
</evidence>
<dbReference type="EMBL" id="OZ075143">
    <property type="protein sequence ID" value="CAL5038062.1"/>
    <property type="molecule type" value="Genomic_DNA"/>
</dbReference>
<dbReference type="PANTHER" id="PTHR32382">
    <property type="entry name" value="FASCICLIN-LIKE ARABINOGALACTAN PROTEIN"/>
    <property type="match status" value="1"/>
</dbReference>
<keyword evidence="4" id="KW-0325">Glycoprotein</keyword>
<dbReference type="PROSITE" id="PS50213">
    <property type="entry name" value="FAS1"/>
    <property type="match status" value="1"/>
</dbReference>
<evidence type="ECO:0000256" key="8">
    <source>
        <dbReference type="SAM" id="MobiDB-lite"/>
    </source>
</evidence>
<evidence type="ECO:0000259" key="10">
    <source>
        <dbReference type="PROSITE" id="PS50213"/>
    </source>
</evidence>
<evidence type="ECO:0000313" key="11">
    <source>
        <dbReference type="EMBL" id="CAL5038062.1"/>
    </source>
</evidence>
<organism evidence="11 12">
    <name type="scientific">Urochloa decumbens</name>
    <dbReference type="NCBI Taxonomy" id="240449"/>
    <lineage>
        <taxon>Eukaryota</taxon>
        <taxon>Viridiplantae</taxon>
        <taxon>Streptophyta</taxon>
        <taxon>Embryophyta</taxon>
        <taxon>Tracheophyta</taxon>
        <taxon>Spermatophyta</taxon>
        <taxon>Magnoliopsida</taxon>
        <taxon>Liliopsida</taxon>
        <taxon>Poales</taxon>
        <taxon>Poaceae</taxon>
        <taxon>PACMAD clade</taxon>
        <taxon>Panicoideae</taxon>
        <taxon>Panicodae</taxon>
        <taxon>Paniceae</taxon>
        <taxon>Melinidinae</taxon>
        <taxon>Urochloa</taxon>
    </lineage>
</organism>
<evidence type="ECO:0000256" key="1">
    <source>
        <dbReference type="ARBA" id="ARBA00004609"/>
    </source>
</evidence>
<reference evidence="12" key="1">
    <citation type="submission" date="2024-06" db="EMBL/GenBank/DDBJ databases">
        <authorList>
            <person name="Ryan C."/>
        </authorList>
    </citation>
    <scope>NUCLEOTIDE SEQUENCE [LARGE SCALE GENOMIC DNA]</scope>
</reference>
<feature type="signal peptide" evidence="9">
    <location>
        <begin position="1"/>
        <end position="18"/>
    </location>
</feature>
<evidence type="ECO:0000256" key="5">
    <source>
        <dbReference type="ARBA" id="ARBA00022729"/>
    </source>
</evidence>
<name>A0ABC9DG14_9POAL</name>
<evidence type="ECO:0000256" key="6">
    <source>
        <dbReference type="ARBA" id="ARBA00023136"/>
    </source>
</evidence>
<feature type="compositionally biased region" description="Low complexity" evidence="8">
    <location>
        <begin position="192"/>
        <end position="210"/>
    </location>
</feature>
<dbReference type="Gene3D" id="2.30.180.10">
    <property type="entry name" value="FAS1 domain"/>
    <property type="match status" value="1"/>
</dbReference>
<feature type="chain" id="PRO_5044871678" description="FAS1 domain-containing protein" evidence="9">
    <location>
        <begin position="19"/>
        <end position="314"/>
    </location>
</feature>
<feature type="region of interest" description="Disordered" evidence="8">
    <location>
        <begin position="184"/>
        <end position="294"/>
    </location>
</feature>
<keyword evidence="3" id="KW-1003">Cell membrane</keyword>
<keyword evidence="12" id="KW-1185">Reference proteome</keyword>
<dbReference type="InterPro" id="IPR036378">
    <property type="entry name" value="FAS1_dom_sf"/>
</dbReference>
<proteinExistence type="inferred from homology"/>
<evidence type="ECO:0000256" key="7">
    <source>
        <dbReference type="ARBA" id="ARBA00023288"/>
    </source>
</evidence>
<evidence type="ECO:0000256" key="9">
    <source>
        <dbReference type="SAM" id="SignalP"/>
    </source>
</evidence>
<dbReference type="GO" id="GO:0005886">
    <property type="term" value="C:plasma membrane"/>
    <property type="evidence" value="ECO:0007669"/>
    <property type="project" value="UniProtKB-SubCell"/>
</dbReference>
<keyword evidence="4" id="KW-0336">GPI-anchor</keyword>
<gene>
    <name evidence="11" type="ORF">URODEC1_LOCUS84841</name>
</gene>
<dbReference type="SUPFAM" id="SSF82153">
    <property type="entry name" value="FAS1 domain"/>
    <property type="match status" value="1"/>
</dbReference>
<accession>A0ABC9DG14</accession>
<evidence type="ECO:0000256" key="3">
    <source>
        <dbReference type="ARBA" id="ARBA00022475"/>
    </source>
</evidence>
<feature type="compositionally biased region" description="Pro residues" evidence="8">
    <location>
        <begin position="211"/>
        <end position="229"/>
    </location>
</feature>
<evidence type="ECO:0000256" key="4">
    <source>
        <dbReference type="ARBA" id="ARBA00022622"/>
    </source>
</evidence>
<dbReference type="AlphaFoldDB" id="A0ABC9DG14"/>
<sequence length="314" mass="31425">MRFAGILTVLLPLLLVLGAPPPCHGAGASATHNITDILAAYPNFTEFSAALTSTGAAAEINRHQTITVLAVDNAAMAQLKAQKLEPKDLERVAYLHALMDYLDADKLRHIRGGSQETSLFQAVGKAQAGEGMVSIAVSGGRVAFSLSSGGGASAFFQKSIKEVPSDIAVLQVSAPIWSPAPVAATPPPAPAPAALAPAAAPAAPGSSSSPAPAPATAPAHAPPPAPAPASSPAAADAPTPALAPVVAPAPAAIPPTPRRRPAPAPEADTPAASPDDDTDPPADEEKSNGARDTASWSFGRAVAAAAPVIFLLLW</sequence>
<feature type="compositionally biased region" description="Low complexity" evidence="8">
    <location>
        <begin position="230"/>
        <end position="250"/>
    </location>
</feature>